<dbReference type="Proteomes" id="UP000707451">
    <property type="component" value="Unassembled WGS sequence"/>
</dbReference>
<dbReference type="PANTHER" id="PTHR31956:SF8">
    <property type="entry name" value="ACID PHOSPHATASE PHOA (AFU_ORTHOLOGUE AFUA_1G03570)"/>
    <property type="match status" value="1"/>
</dbReference>
<dbReference type="PANTHER" id="PTHR31956">
    <property type="entry name" value="NON-SPECIFIC PHOSPHOLIPASE C4-RELATED"/>
    <property type="match status" value="1"/>
</dbReference>
<protein>
    <recommendedName>
        <fullName evidence="4">Acid phosphatase</fullName>
    </recommendedName>
</protein>
<evidence type="ECO:0000313" key="2">
    <source>
        <dbReference type="EMBL" id="KAG9066645.1"/>
    </source>
</evidence>
<comment type="caution">
    <text evidence="2">The sequence shown here is derived from an EMBL/GenBank/DDBJ whole genome shotgun (WGS) entry which is preliminary data.</text>
</comment>
<dbReference type="GO" id="GO:0016788">
    <property type="term" value="F:hydrolase activity, acting on ester bonds"/>
    <property type="evidence" value="ECO:0007669"/>
    <property type="project" value="InterPro"/>
</dbReference>
<sequence length="374" mass="41081">MFASLLATFAHAAKPDNPPNNQQQPPKGKAFDHIFIIFLENTNYALAASDPYFQHLSQTGITLTNYHALTHPSQPNYIASIGGNYYGINNDLETSIPANYTTIVDLLEPKHLTWKTYQEDMPEVCYKFPMTPDGLYFKKHNPFVIHESIAGNATRCRNVVPASQLPLDLFAASSPTITPGTPLPNYMYYTPNMLNDGHNTTVRDATHFLSSFLPSLLASPTFLHTNTLVVITFDETEDYTISDNLVYTLLLGSNDLVIPPSLKNTTDATFYTHYSLLSTVESNWDLGNLGRNDANKTLANVFKVVADKTGYQNIEVASADVGVFNETIPGFLTGVPHQRSSHGPASSPSHANTFIPLSTSCLLVTIAFIAATIV</sequence>
<dbReference type="Pfam" id="PF04185">
    <property type="entry name" value="Phosphoesterase"/>
    <property type="match status" value="1"/>
</dbReference>
<dbReference type="EMBL" id="JAHRHY010000009">
    <property type="protein sequence ID" value="KAG9066645.1"/>
    <property type="molecule type" value="Genomic_DNA"/>
</dbReference>
<evidence type="ECO:0000313" key="3">
    <source>
        <dbReference type="Proteomes" id="UP000707451"/>
    </source>
</evidence>
<dbReference type="InterPro" id="IPR017850">
    <property type="entry name" value="Alkaline_phosphatase_core_sf"/>
</dbReference>
<keyword evidence="3" id="KW-1185">Reference proteome</keyword>
<dbReference type="Gene3D" id="3.40.720.10">
    <property type="entry name" value="Alkaline Phosphatase, subunit A"/>
    <property type="match status" value="1"/>
</dbReference>
<proteinExistence type="predicted"/>
<dbReference type="AlphaFoldDB" id="A0A9P7XSP2"/>
<dbReference type="OrthoDB" id="5135119at2759"/>
<evidence type="ECO:0008006" key="4">
    <source>
        <dbReference type="Google" id="ProtNLM"/>
    </source>
</evidence>
<evidence type="ECO:0000256" key="1">
    <source>
        <dbReference type="ARBA" id="ARBA00022801"/>
    </source>
</evidence>
<dbReference type="InterPro" id="IPR007312">
    <property type="entry name" value="Phosphoesterase"/>
</dbReference>
<reference evidence="2" key="1">
    <citation type="submission" date="2021-06" db="EMBL/GenBank/DDBJ databases">
        <title>Genome Sequence of Mortierella hyaline Strain SCG-10, a Cold-Adapted, Nitrate-Reducing Fungus Isolated from Soil in Minnesota, USA.</title>
        <authorList>
            <person name="Aldossari N."/>
        </authorList>
    </citation>
    <scope>NUCLEOTIDE SEQUENCE</scope>
    <source>
        <strain evidence="2">SCG-10</strain>
    </source>
</reference>
<name>A0A9P7XSP2_9FUNG</name>
<organism evidence="2 3">
    <name type="scientific">Linnemannia hyalina</name>
    <dbReference type="NCBI Taxonomy" id="64524"/>
    <lineage>
        <taxon>Eukaryota</taxon>
        <taxon>Fungi</taxon>
        <taxon>Fungi incertae sedis</taxon>
        <taxon>Mucoromycota</taxon>
        <taxon>Mortierellomycotina</taxon>
        <taxon>Mortierellomycetes</taxon>
        <taxon>Mortierellales</taxon>
        <taxon>Mortierellaceae</taxon>
        <taxon>Linnemannia</taxon>
    </lineage>
</organism>
<accession>A0A9P7XSP2</accession>
<keyword evidence="1" id="KW-0378">Hydrolase</keyword>
<gene>
    <name evidence="2" type="ORF">KI688_012553</name>
</gene>
<dbReference type="GO" id="GO:0009395">
    <property type="term" value="P:phospholipid catabolic process"/>
    <property type="evidence" value="ECO:0007669"/>
    <property type="project" value="TreeGrafter"/>
</dbReference>